<evidence type="ECO:0000313" key="2">
    <source>
        <dbReference type="EMBL" id="KAK0625652.1"/>
    </source>
</evidence>
<protein>
    <submittedName>
        <fullName evidence="2">Uncharacterized protein</fullName>
    </submittedName>
</protein>
<gene>
    <name evidence="2" type="ORF">DIS24_g11028</name>
</gene>
<feature type="compositionally biased region" description="Polar residues" evidence="1">
    <location>
        <begin position="19"/>
        <end position="63"/>
    </location>
</feature>
<dbReference type="AlphaFoldDB" id="A0AA39X1N3"/>
<feature type="compositionally biased region" description="Basic residues" evidence="1">
    <location>
        <begin position="151"/>
        <end position="164"/>
    </location>
</feature>
<feature type="compositionally biased region" description="Basic and acidic residues" evidence="1">
    <location>
        <begin position="1"/>
        <end position="13"/>
    </location>
</feature>
<dbReference type="Proteomes" id="UP001175001">
    <property type="component" value="Unassembled WGS sequence"/>
</dbReference>
<sequence length="317" mass="34008">MANQKMEDTHMSDGDGAPISQSNTTLNAGQTMELTFRSGRTTTLQNTPPSAPTQASFPDISSPTDPPGTNAPSNSQASASTTPTTTIAGASTTATRPTAPTAQETTGRPLAKYGNKNPWHTWGRLAEIMRQHPDEPARSFTEIRKRSVPVMRKRRQAISKRAIKRKESGSRQKLKNQARNQVRANALANDPVYKRMTEVMGQPGGDSHTAPVKHVEDQLLKLGKGDAVTYRCCHCGKAGRQKQSLKGKEVEGKGGARCQCGHQLCMFCLHVETEEDELIDFEFMGLGDDEGDDEEGGKDGGDDGGMGGAGVALEVAA</sequence>
<reference evidence="2" key="1">
    <citation type="submission" date="2023-06" db="EMBL/GenBank/DDBJ databases">
        <title>Multi-omics analyses reveal the molecular pathogenesis toolkit of Lasiodiplodia hormozganensis, a cross-kingdom pathogen.</title>
        <authorList>
            <person name="Felix C."/>
            <person name="Meneses R."/>
            <person name="Goncalves M.F.M."/>
            <person name="Tilleman L."/>
            <person name="Duarte A.S."/>
            <person name="Jorrin-Novo J.V."/>
            <person name="Van De Peer Y."/>
            <person name="Deforce D."/>
            <person name="Van Nieuwerburgh F."/>
            <person name="Esteves A.C."/>
            <person name="Alves A."/>
        </authorList>
    </citation>
    <scope>NUCLEOTIDE SEQUENCE</scope>
    <source>
        <strain evidence="2">CBS 339.90</strain>
    </source>
</reference>
<proteinExistence type="predicted"/>
<feature type="compositionally biased region" description="Low complexity" evidence="1">
    <location>
        <begin position="70"/>
        <end position="106"/>
    </location>
</feature>
<feature type="region of interest" description="Disordered" evidence="1">
    <location>
        <begin position="1"/>
        <end position="115"/>
    </location>
</feature>
<feature type="region of interest" description="Disordered" evidence="1">
    <location>
        <begin position="149"/>
        <end position="179"/>
    </location>
</feature>
<name>A0AA39X1N3_9PEZI</name>
<evidence type="ECO:0000256" key="1">
    <source>
        <dbReference type="SAM" id="MobiDB-lite"/>
    </source>
</evidence>
<feature type="region of interest" description="Disordered" evidence="1">
    <location>
        <begin position="286"/>
        <end position="309"/>
    </location>
</feature>
<comment type="caution">
    <text evidence="2">The sequence shown here is derived from an EMBL/GenBank/DDBJ whole genome shotgun (WGS) entry which is preliminary data.</text>
</comment>
<organism evidence="2 3">
    <name type="scientific">Lasiodiplodia hormozganensis</name>
    <dbReference type="NCBI Taxonomy" id="869390"/>
    <lineage>
        <taxon>Eukaryota</taxon>
        <taxon>Fungi</taxon>
        <taxon>Dikarya</taxon>
        <taxon>Ascomycota</taxon>
        <taxon>Pezizomycotina</taxon>
        <taxon>Dothideomycetes</taxon>
        <taxon>Dothideomycetes incertae sedis</taxon>
        <taxon>Botryosphaeriales</taxon>
        <taxon>Botryosphaeriaceae</taxon>
        <taxon>Lasiodiplodia</taxon>
    </lineage>
</organism>
<accession>A0AA39X1N3</accession>
<feature type="compositionally biased region" description="Acidic residues" evidence="1">
    <location>
        <begin position="287"/>
        <end position="296"/>
    </location>
</feature>
<evidence type="ECO:0000313" key="3">
    <source>
        <dbReference type="Proteomes" id="UP001175001"/>
    </source>
</evidence>
<dbReference type="EMBL" id="JAUJDW010000139">
    <property type="protein sequence ID" value="KAK0625652.1"/>
    <property type="molecule type" value="Genomic_DNA"/>
</dbReference>
<keyword evidence="3" id="KW-1185">Reference proteome</keyword>